<evidence type="ECO:0000259" key="2">
    <source>
        <dbReference type="Pfam" id="PF06955"/>
    </source>
</evidence>
<reference evidence="3" key="2">
    <citation type="submission" date="2020-10" db="EMBL/GenBank/DDBJ databases">
        <authorList>
            <person name="Cooper E.A."/>
            <person name="Brenton Z.W."/>
            <person name="Flinn B.S."/>
            <person name="Jenkins J."/>
            <person name="Shu S."/>
            <person name="Flowers D."/>
            <person name="Luo F."/>
            <person name="Wang Y."/>
            <person name="Xia P."/>
            <person name="Barry K."/>
            <person name="Daum C."/>
            <person name="Lipzen A."/>
            <person name="Yoshinaga Y."/>
            <person name="Schmutz J."/>
            <person name="Saski C."/>
            <person name="Vermerris W."/>
            <person name="Kresovich S."/>
        </authorList>
    </citation>
    <scope>NUCLEOTIDE SEQUENCE</scope>
</reference>
<dbReference type="GO" id="GO:0004553">
    <property type="term" value="F:hydrolase activity, hydrolyzing O-glycosyl compounds"/>
    <property type="evidence" value="ECO:0007669"/>
    <property type="project" value="InterPro"/>
</dbReference>
<protein>
    <recommendedName>
        <fullName evidence="2">Xyloglucan endo-transglycosylase C-terminal domain-containing protein</fullName>
    </recommendedName>
</protein>
<feature type="compositionally biased region" description="Gly residues" evidence="1">
    <location>
        <begin position="75"/>
        <end position="92"/>
    </location>
</feature>
<dbReference type="InterPro" id="IPR010713">
    <property type="entry name" value="XET_C"/>
</dbReference>
<dbReference type="EMBL" id="CM027682">
    <property type="protein sequence ID" value="KAG0539146.1"/>
    <property type="molecule type" value="Genomic_DNA"/>
</dbReference>
<dbReference type="SUPFAM" id="SSF49899">
    <property type="entry name" value="Concanavalin A-like lectins/glucanases"/>
    <property type="match status" value="1"/>
</dbReference>
<accession>A0A921RF21</accession>
<dbReference type="Gene3D" id="2.60.120.200">
    <property type="match status" value="1"/>
</dbReference>
<feature type="domain" description="Xyloglucan endo-transglycosylase C-terminal" evidence="2">
    <location>
        <begin position="158"/>
        <end position="201"/>
    </location>
</feature>
<dbReference type="GO" id="GO:0048046">
    <property type="term" value="C:apoplast"/>
    <property type="evidence" value="ECO:0007669"/>
    <property type="project" value="InterPro"/>
</dbReference>
<comment type="caution">
    <text evidence="3">The sequence shown here is derived from an EMBL/GenBank/DDBJ whole genome shotgun (WGS) entry which is preliminary data.</text>
</comment>
<gene>
    <name evidence="3" type="ORF">BDA96_03G297300</name>
</gene>
<feature type="compositionally biased region" description="Basic residues" evidence="1">
    <location>
        <begin position="63"/>
        <end position="72"/>
    </location>
</feature>
<name>A0A921RF21_SORBI</name>
<organism evidence="3 4">
    <name type="scientific">Sorghum bicolor</name>
    <name type="common">Sorghum</name>
    <name type="synonym">Sorghum vulgare</name>
    <dbReference type="NCBI Taxonomy" id="4558"/>
    <lineage>
        <taxon>Eukaryota</taxon>
        <taxon>Viridiplantae</taxon>
        <taxon>Streptophyta</taxon>
        <taxon>Embryophyta</taxon>
        <taxon>Tracheophyta</taxon>
        <taxon>Spermatophyta</taxon>
        <taxon>Magnoliopsida</taxon>
        <taxon>Liliopsida</taxon>
        <taxon>Poales</taxon>
        <taxon>Poaceae</taxon>
        <taxon>PACMAD clade</taxon>
        <taxon>Panicoideae</taxon>
        <taxon>Andropogonodae</taxon>
        <taxon>Andropogoneae</taxon>
        <taxon>Sorghinae</taxon>
        <taxon>Sorghum</taxon>
    </lineage>
</organism>
<sequence length="204" mass="22701">MASRFQRDLAPRLQRGCPRPSTCGLRLPKRDGQGSTEELGLRPRTWLQRSFGGCAGRRQTPAGRKRRRRRHGHGDPAGGGGRRGGHIGGIGRGSEQPLHRNCHLRASRNCHLRASQQGKVKVDWSKSPFVVSYRGYTADACVPTGGDVGTPLSCLAGTDRWMNRQLDAAEWGTVAWAKKNYMHYNYCDDGWRFPQGFPAECSRN</sequence>
<dbReference type="AlphaFoldDB" id="A0A921RF21"/>
<dbReference type="InterPro" id="IPR013320">
    <property type="entry name" value="ConA-like_dom_sf"/>
</dbReference>
<dbReference type="GO" id="GO:0016762">
    <property type="term" value="F:xyloglucan:xyloglucosyl transferase activity"/>
    <property type="evidence" value="ECO:0007669"/>
    <property type="project" value="InterPro"/>
</dbReference>
<dbReference type="InterPro" id="IPR044791">
    <property type="entry name" value="Beta-glucanase/XTH"/>
</dbReference>
<dbReference type="PANTHER" id="PTHR31062">
    <property type="entry name" value="XYLOGLUCAN ENDOTRANSGLUCOSYLASE/HYDROLASE PROTEIN 8-RELATED"/>
    <property type="match status" value="1"/>
</dbReference>
<evidence type="ECO:0000313" key="3">
    <source>
        <dbReference type="EMBL" id="KAG0539146.1"/>
    </source>
</evidence>
<proteinExistence type="predicted"/>
<reference evidence="3" key="1">
    <citation type="journal article" date="2019" name="BMC Genomics">
        <title>A new reference genome for Sorghum bicolor reveals high levels of sequence similarity between sweet and grain genotypes: implications for the genetics of sugar metabolism.</title>
        <authorList>
            <person name="Cooper E.A."/>
            <person name="Brenton Z.W."/>
            <person name="Flinn B.S."/>
            <person name="Jenkins J."/>
            <person name="Shu S."/>
            <person name="Flowers D."/>
            <person name="Luo F."/>
            <person name="Wang Y."/>
            <person name="Xia P."/>
            <person name="Barry K."/>
            <person name="Daum C."/>
            <person name="Lipzen A."/>
            <person name="Yoshinaga Y."/>
            <person name="Schmutz J."/>
            <person name="Saski C."/>
            <person name="Vermerris W."/>
            <person name="Kresovich S."/>
        </authorList>
    </citation>
    <scope>NUCLEOTIDE SEQUENCE</scope>
</reference>
<dbReference type="Pfam" id="PF06955">
    <property type="entry name" value="XET_C"/>
    <property type="match status" value="1"/>
</dbReference>
<evidence type="ECO:0000256" key="1">
    <source>
        <dbReference type="SAM" id="MobiDB-lite"/>
    </source>
</evidence>
<evidence type="ECO:0000313" key="4">
    <source>
        <dbReference type="Proteomes" id="UP000807115"/>
    </source>
</evidence>
<feature type="region of interest" description="Disordered" evidence="1">
    <location>
        <begin position="1"/>
        <end position="95"/>
    </location>
</feature>
<feature type="compositionally biased region" description="Basic and acidic residues" evidence="1">
    <location>
        <begin position="1"/>
        <end position="10"/>
    </location>
</feature>
<dbReference type="Proteomes" id="UP000807115">
    <property type="component" value="Chromosome 3"/>
</dbReference>
<dbReference type="GO" id="GO:0044042">
    <property type="term" value="P:glucan metabolic process"/>
    <property type="evidence" value="ECO:0007669"/>
    <property type="project" value="InterPro"/>
</dbReference>